<organism evidence="1 2">
    <name type="scientific">Melastoma candidum</name>
    <dbReference type="NCBI Taxonomy" id="119954"/>
    <lineage>
        <taxon>Eukaryota</taxon>
        <taxon>Viridiplantae</taxon>
        <taxon>Streptophyta</taxon>
        <taxon>Embryophyta</taxon>
        <taxon>Tracheophyta</taxon>
        <taxon>Spermatophyta</taxon>
        <taxon>Magnoliopsida</taxon>
        <taxon>eudicotyledons</taxon>
        <taxon>Gunneridae</taxon>
        <taxon>Pentapetalae</taxon>
        <taxon>rosids</taxon>
        <taxon>malvids</taxon>
        <taxon>Myrtales</taxon>
        <taxon>Melastomataceae</taxon>
        <taxon>Melastomatoideae</taxon>
        <taxon>Melastomateae</taxon>
        <taxon>Melastoma</taxon>
    </lineage>
</organism>
<gene>
    <name evidence="1" type="ORF">MLD38_029468</name>
</gene>
<comment type="caution">
    <text evidence="1">The sequence shown here is derived from an EMBL/GenBank/DDBJ whole genome shotgun (WGS) entry which is preliminary data.</text>
</comment>
<evidence type="ECO:0000313" key="2">
    <source>
        <dbReference type="Proteomes" id="UP001057402"/>
    </source>
</evidence>
<evidence type="ECO:0000313" key="1">
    <source>
        <dbReference type="EMBL" id="KAI4331267.1"/>
    </source>
</evidence>
<name>A0ACB9N488_9MYRT</name>
<dbReference type="EMBL" id="CM042887">
    <property type="protein sequence ID" value="KAI4331267.1"/>
    <property type="molecule type" value="Genomic_DNA"/>
</dbReference>
<accession>A0ACB9N488</accession>
<dbReference type="Proteomes" id="UP001057402">
    <property type="component" value="Chromosome 8"/>
</dbReference>
<keyword evidence="2" id="KW-1185">Reference proteome</keyword>
<reference evidence="2" key="1">
    <citation type="journal article" date="2023" name="Front. Plant Sci.">
        <title>Chromosomal-level genome assembly of Melastoma candidum provides insights into trichome evolution.</title>
        <authorList>
            <person name="Zhong Y."/>
            <person name="Wu W."/>
            <person name="Sun C."/>
            <person name="Zou P."/>
            <person name="Liu Y."/>
            <person name="Dai S."/>
            <person name="Zhou R."/>
        </authorList>
    </citation>
    <scope>NUCLEOTIDE SEQUENCE [LARGE SCALE GENOMIC DNA]</scope>
</reference>
<proteinExistence type="predicted"/>
<protein>
    <submittedName>
        <fullName evidence="1">Uncharacterized protein</fullName>
    </submittedName>
</protein>
<sequence length="118" mass="12110">MSSRLRRSTSQSTRGSRAPGASLLTPSSVTSTTTTSRSRATSASPASATGPRGSLRNIPVGGTTRKPGRKNNPRRSLAPAPRPTLTGRLLKDVAVQGPSANRSGLVPSCCEVLAVNVS</sequence>